<dbReference type="GO" id="GO:0009103">
    <property type="term" value="P:lipopolysaccharide biosynthetic process"/>
    <property type="evidence" value="ECO:0007669"/>
    <property type="project" value="TreeGrafter"/>
</dbReference>
<evidence type="ECO:0000259" key="3">
    <source>
        <dbReference type="Pfam" id="PF00534"/>
    </source>
</evidence>
<dbReference type="SUPFAM" id="SSF53756">
    <property type="entry name" value="UDP-Glycosyltransferase/glycogen phosphorylase"/>
    <property type="match status" value="1"/>
</dbReference>
<gene>
    <name evidence="5" type="ORF">Rhola_00008110</name>
</gene>
<dbReference type="PANTHER" id="PTHR46401:SF2">
    <property type="entry name" value="GLYCOSYLTRANSFERASE WBBK-RELATED"/>
    <property type="match status" value="1"/>
</dbReference>
<protein>
    <submittedName>
        <fullName evidence="5">Glycosyltransferase</fullName>
    </submittedName>
</protein>
<keyword evidence="1" id="KW-0328">Glycosyltransferase</keyword>
<dbReference type="InterPro" id="IPR001296">
    <property type="entry name" value="Glyco_trans_1"/>
</dbReference>
<dbReference type="GO" id="GO:0016757">
    <property type="term" value="F:glycosyltransferase activity"/>
    <property type="evidence" value="ECO:0007669"/>
    <property type="project" value="UniProtKB-KW"/>
</dbReference>
<name>A0A060JN18_9MICO</name>
<dbReference type="Pfam" id="PF00534">
    <property type="entry name" value="Glycos_transf_1"/>
    <property type="match status" value="1"/>
</dbReference>
<reference evidence="5 6" key="1">
    <citation type="journal article" date="2014" name="Int. J. Syst. Evol. Microbiol.">
        <title>Rhodoluna lacicola gen. nov., sp. nov., a planktonic freshwater bacterium with stream-lined genome.</title>
        <authorList>
            <person name="Hahn M."/>
            <person name="Schmidt J."/>
            <person name="Taipale S.J."/>
            <person name="Doolittle W.F."/>
            <person name="Koll U."/>
        </authorList>
    </citation>
    <scope>NUCLEOTIDE SEQUENCE [LARGE SCALE GENOMIC DNA]</scope>
    <source>
        <strain evidence="5 6">MWH-Ta8</strain>
    </source>
</reference>
<dbReference type="Gene3D" id="3.40.50.2000">
    <property type="entry name" value="Glycogen Phosphorylase B"/>
    <property type="match status" value="2"/>
</dbReference>
<dbReference type="EMBL" id="CP007490">
    <property type="protein sequence ID" value="AIC47614.1"/>
    <property type="molecule type" value="Genomic_DNA"/>
</dbReference>
<keyword evidence="2 5" id="KW-0808">Transferase</keyword>
<dbReference type="Proteomes" id="UP000067708">
    <property type="component" value="Chromosome"/>
</dbReference>
<evidence type="ECO:0000256" key="1">
    <source>
        <dbReference type="ARBA" id="ARBA00022676"/>
    </source>
</evidence>
<dbReference type="RefSeq" id="WP_227818763.1">
    <property type="nucleotide sequence ID" value="NZ_CP007490.1"/>
</dbReference>
<dbReference type="KEGG" id="rla:Rhola_00008110"/>
<evidence type="ECO:0000259" key="4">
    <source>
        <dbReference type="Pfam" id="PF13439"/>
    </source>
</evidence>
<dbReference type="Pfam" id="PF13439">
    <property type="entry name" value="Glyco_transf_4"/>
    <property type="match status" value="1"/>
</dbReference>
<evidence type="ECO:0000256" key="2">
    <source>
        <dbReference type="ARBA" id="ARBA00022679"/>
    </source>
</evidence>
<dbReference type="InterPro" id="IPR028098">
    <property type="entry name" value="Glyco_trans_4-like_N"/>
</dbReference>
<dbReference type="STRING" id="529884.Rhola_00008110"/>
<organism evidence="5 6">
    <name type="scientific">Rhodoluna lacicola</name>
    <dbReference type="NCBI Taxonomy" id="529884"/>
    <lineage>
        <taxon>Bacteria</taxon>
        <taxon>Bacillati</taxon>
        <taxon>Actinomycetota</taxon>
        <taxon>Actinomycetes</taxon>
        <taxon>Micrococcales</taxon>
        <taxon>Microbacteriaceae</taxon>
        <taxon>Luna cluster</taxon>
        <taxon>Luna-1 subcluster</taxon>
        <taxon>Rhodoluna</taxon>
    </lineage>
</organism>
<keyword evidence="6" id="KW-1185">Reference proteome</keyword>
<proteinExistence type="predicted"/>
<dbReference type="eggNOG" id="COG0438">
    <property type="taxonomic scope" value="Bacteria"/>
</dbReference>
<sequence length="356" mass="40324">MKNIFFDCRYIRIDHHDGISRFSAGLFAALSKKIQVTAIICDVRQLQKLPQGTKFVKISSPTSALEPLVSLQLNKTEADIVFSPMQTIGSFGRKFKLVLTVHDLIYYRHPAPPPNFSWPVRALWRLYHLVYWPQRILLNSSDAVVTVSQTTKQLIQQNKLTRRPVKVVYNAAESQQTSSIPERRPTQNQNLIYMGSFMDYKNVEVLIRGMRYLPNHELHLLSRISNARRQELEALIHSGAKVVFHNGVSDEQYHELLSSAVALVSGSRDEGFGIPLVESMNRGVPIVISDIPIFREIGGSAAIYFDQEDPTAFARAIESISDNDEWLKASRASQIQAKKFSWDTSATALLELLEQV</sequence>
<dbReference type="CDD" id="cd03809">
    <property type="entry name" value="GT4_MtfB-like"/>
    <property type="match status" value="1"/>
</dbReference>
<dbReference type="PANTHER" id="PTHR46401">
    <property type="entry name" value="GLYCOSYLTRANSFERASE WBBK-RELATED"/>
    <property type="match status" value="1"/>
</dbReference>
<evidence type="ECO:0000313" key="6">
    <source>
        <dbReference type="Proteomes" id="UP000067708"/>
    </source>
</evidence>
<dbReference type="HOGENOM" id="CLU_009583_27_5_11"/>
<feature type="domain" description="Glycosyltransferase subfamily 4-like N-terminal" evidence="4">
    <location>
        <begin position="71"/>
        <end position="171"/>
    </location>
</feature>
<dbReference type="AlphaFoldDB" id="A0A060JN18"/>
<accession>A0A060JN18</accession>
<dbReference type="PATRIC" id="fig|529884.3.peg.774"/>
<feature type="domain" description="Glycosyl transferase family 1" evidence="3">
    <location>
        <begin position="182"/>
        <end position="328"/>
    </location>
</feature>
<evidence type="ECO:0000313" key="5">
    <source>
        <dbReference type="EMBL" id="AIC47614.1"/>
    </source>
</evidence>